<dbReference type="Proteomes" id="UP000027222">
    <property type="component" value="Unassembled WGS sequence"/>
</dbReference>
<accession>A0A067TD76</accession>
<dbReference type="EMBL" id="KL142376">
    <property type="protein sequence ID" value="KDR77849.1"/>
    <property type="molecule type" value="Genomic_DNA"/>
</dbReference>
<sequence>MALSFRVHAQVTNLSDHFPGDVLPPPPSSRIVSVAHIKRTHLLERLGCRNTKTQS</sequence>
<evidence type="ECO:0000313" key="1">
    <source>
        <dbReference type="EMBL" id="KDR77849.1"/>
    </source>
</evidence>
<keyword evidence="2" id="KW-1185">Reference proteome</keyword>
<proteinExistence type="predicted"/>
<reference evidence="2" key="1">
    <citation type="journal article" date="2014" name="Proc. Natl. Acad. Sci. U.S.A.">
        <title>Extensive sampling of basidiomycete genomes demonstrates inadequacy of the white-rot/brown-rot paradigm for wood decay fungi.</title>
        <authorList>
            <person name="Riley R."/>
            <person name="Salamov A.A."/>
            <person name="Brown D.W."/>
            <person name="Nagy L.G."/>
            <person name="Floudas D."/>
            <person name="Held B.W."/>
            <person name="Levasseur A."/>
            <person name="Lombard V."/>
            <person name="Morin E."/>
            <person name="Otillar R."/>
            <person name="Lindquist E.A."/>
            <person name="Sun H."/>
            <person name="LaButti K.M."/>
            <person name="Schmutz J."/>
            <person name="Jabbour D."/>
            <person name="Luo H."/>
            <person name="Baker S.E."/>
            <person name="Pisabarro A.G."/>
            <person name="Walton J.D."/>
            <person name="Blanchette R.A."/>
            <person name="Henrissat B."/>
            <person name="Martin F."/>
            <person name="Cullen D."/>
            <person name="Hibbett D.S."/>
            <person name="Grigoriev I.V."/>
        </authorList>
    </citation>
    <scope>NUCLEOTIDE SEQUENCE [LARGE SCALE GENOMIC DNA]</scope>
    <source>
        <strain evidence="2">CBS 339.88</strain>
    </source>
</reference>
<evidence type="ECO:0000313" key="2">
    <source>
        <dbReference type="Proteomes" id="UP000027222"/>
    </source>
</evidence>
<protein>
    <submittedName>
        <fullName evidence="1">Uncharacterized protein</fullName>
    </submittedName>
</protein>
<dbReference type="AlphaFoldDB" id="A0A067TD76"/>
<organism evidence="1 2">
    <name type="scientific">Galerina marginata (strain CBS 339.88)</name>
    <dbReference type="NCBI Taxonomy" id="685588"/>
    <lineage>
        <taxon>Eukaryota</taxon>
        <taxon>Fungi</taxon>
        <taxon>Dikarya</taxon>
        <taxon>Basidiomycota</taxon>
        <taxon>Agaricomycotina</taxon>
        <taxon>Agaricomycetes</taxon>
        <taxon>Agaricomycetidae</taxon>
        <taxon>Agaricales</taxon>
        <taxon>Agaricineae</taxon>
        <taxon>Strophariaceae</taxon>
        <taxon>Galerina</taxon>
    </lineage>
</organism>
<dbReference type="HOGENOM" id="CLU_3032492_0_0_1"/>
<name>A0A067TD76_GALM3</name>
<gene>
    <name evidence="1" type="ORF">GALMADRAFT_414486</name>
</gene>